<sequence length="222" mass="25700">MDVLKSAVPSSPTMFGDRTEAFGPMEFNVLQVLDLIQLVIRPDREILISPEMEVNVDYLMEFTWIFQIIKEIYGHLRPWKVFMDVLRSAVPSSPSMFGDRTEASGPLDFNVLQVFHLIHLVIRPDREISISPKMEGNVAVDYLMELTRIFQIIEEIYGHIRTEASGPLDFNVLQVFHLIHLVIRPDREISISPKMEGNVAVDYLMELTRIFQIIEEIYGHIR</sequence>
<accession>A0AAV4T154</accession>
<evidence type="ECO:0000313" key="2">
    <source>
        <dbReference type="Proteomes" id="UP001054837"/>
    </source>
</evidence>
<dbReference type="EMBL" id="BPLQ01008705">
    <property type="protein sequence ID" value="GIY38996.1"/>
    <property type="molecule type" value="Genomic_DNA"/>
</dbReference>
<dbReference type="AlphaFoldDB" id="A0AAV4T154"/>
<reference evidence="1 2" key="1">
    <citation type="submission" date="2021-06" db="EMBL/GenBank/DDBJ databases">
        <title>Caerostris darwini draft genome.</title>
        <authorList>
            <person name="Kono N."/>
            <person name="Arakawa K."/>
        </authorList>
    </citation>
    <scope>NUCLEOTIDE SEQUENCE [LARGE SCALE GENOMIC DNA]</scope>
</reference>
<evidence type="ECO:0000313" key="1">
    <source>
        <dbReference type="EMBL" id="GIY38996.1"/>
    </source>
</evidence>
<protein>
    <submittedName>
        <fullName evidence="1">Uncharacterized protein</fullName>
    </submittedName>
</protein>
<comment type="caution">
    <text evidence="1">The sequence shown here is derived from an EMBL/GenBank/DDBJ whole genome shotgun (WGS) entry which is preliminary data.</text>
</comment>
<organism evidence="1 2">
    <name type="scientific">Caerostris darwini</name>
    <dbReference type="NCBI Taxonomy" id="1538125"/>
    <lineage>
        <taxon>Eukaryota</taxon>
        <taxon>Metazoa</taxon>
        <taxon>Ecdysozoa</taxon>
        <taxon>Arthropoda</taxon>
        <taxon>Chelicerata</taxon>
        <taxon>Arachnida</taxon>
        <taxon>Araneae</taxon>
        <taxon>Araneomorphae</taxon>
        <taxon>Entelegynae</taxon>
        <taxon>Araneoidea</taxon>
        <taxon>Araneidae</taxon>
        <taxon>Caerostris</taxon>
    </lineage>
</organism>
<keyword evidence="2" id="KW-1185">Reference proteome</keyword>
<gene>
    <name evidence="1" type="ORF">CDAR_587121</name>
</gene>
<name>A0AAV4T154_9ARAC</name>
<dbReference type="Proteomes" id="UP001054837">
    <property type="component" value="Unassembled WGS sequence"/>
</dbReference>
<proteinExistence type="predicted"/>